<evidence type="ECO:0000313" key="6">
    <source>
        <dbReference type="Proteomes" id="UP000197153"/>
    </source>
</evidence>
<dbReference type="Gene3D" id="2.120.10.30">
    <property type="entry name" value="TolB, C-terminal domain"/>
    <property type="match status" value="1"/>
</dbReference>
<proteinExistence type="inferred from homology"/>
<evidence type="ECO:0000256" key="1">
    <source>
        <dbReference type="ARBA" id="ARBA00008853"/>
    </source>
</evidence>
<protein>
    <submittedName>
        <fullName evidence="5">Gluconolaconase</fullName>
    </submittedName>
</protein>
<evidence type="ECO:0000259" key="4">
    <source>
        <dbReference type="Pfam" id="PF08450"/>
    </source>
</evidence>
<dbReference type="PANTHER" id="PTHR10907:SF47">
    <property type="entry name" value="REGUCALCIN"/>
    <property type="match status" value="1"/>
</dbReference>
<dbReference type="InterPro" id="IPR013658">
    <property type="entry name" value="SGL"/>
</dbReference>
<gene>
    <name evidence="5" type="ORF">Y958_17430</name>
</gene>
<feature type="binding site" evidence="3">
    <location>
        <position position="17"/>
    </location>
    <ligand>
        <name>a divalent metal cation</name>
        <dbReference type="ChEBI" id="CHEBI:60240"/>
    </ligand>
</feature>
<keyword evidence="6" id="KW-1185">Reference proteome</keyword>
<dbReference type="Pfam" id="PF08450">
    <property type="entry name" value="SGL"/>
    <property type="match status" value="1"/>
</dbReference>
<keyword evidence="3" id="KW-0479">Metal-binding</keyword>
<feature type="active site" description="Proton donor/acceptor" evidence="2">
    <location>
        <position position="195"/>
    </location>
</feature>
<dbReference type="InterPro" id="IPR011042">
    <property type="entry name" value="6-blade_b-propeller_TolB-like"/>
</dbReference>
<dbReference type="PANTHER" id="PTHR10907">
    <property type="entry name" value="REGUCALCIN"/>
    <property type="match status" value="1"/>
</dbReference>
<feature type="binding site" evidence="3">
    <location>
        <position position="146"/>
    </location>
    <ligand>
        <name>a divalent metal cation</name>
        <dbReference type="ChEBI" id="CHEBI:60240"/>
    </ligand>
</feature>
<dbReference type="Proteomes" id="UP000197153">
    <property type="component" value="Chromosome 2"/>
</dbReference>
<dbReference type="GO" id="GO:0004341">
    <property type="term" value="F:gluconolactonase activity"/>
    <property type="evidence" value="ECO:0007669"/>
    <property type="project" value="TreeGrafter"/>
</dbReference>
<dbReference type="AlphaFoldDB" id="A0A248JW02"/>
<feature type="binding site" evidence="3">
    <location>
        <position position="195"/>
    </location>
    <ligand>
        <name>a divalent metal cation</name>
        <dbReference type="ChEBI" id="CHEBI:60240"/>
    </ligand>
</feature>
<evidence type="ECO:0000256" key="2">
    <source>
        <dbReference type="PIRSR" id="PIRSR605511-1"/>
    </source>
</evidence>
<sequence>MTMEPRCIWALGATLGEGPVWSPRDRALWFVDIKKRQIHRFRPADGDTRSFDAPDQPGFALPRAGGGLIVGLPGKLARFDSETGVFEPLVPLEWDRAGNRLNDGFVDAQGRLWFGSMDDAEEGPTGALYSWTGTLKRHVDGIVITNGPCTSPDGRTFYHTDTLGKTITAYDLSVDGALDNGRLLITIEDGAGWPDGTVVDAEGCLWVGLFGGWAARRYSPAGELLQVVRFPCANITKLAFGGDDRLDLYATTAAKGLSDDDRAAQPLAGGLFHFRATVPGLPPAEIAYG</sequence>
<accession>A0A248JW02</accession>
<evidence type="ECO:0000256" key="3">
    <source>
        <dbReference type="PIRSR" id="PIRSR605511-2"/>
    </source>
</evidence>
<feature type="binding site" evidence="3">
    <location>
        <position position="100"/>
    </location>
    <ligand>
        <name>substrate</name>
    </ligand>
</feature>
<dbReference type="InterPro" id="IPR005511">
    <property type="entry name" value="SMP-30"/>
</dbReference>
<dbReference type="PRINTS" id="PR01790">
    <property type="entry name" value="SMP30FAMILY"/>
</dbReference>
<comment type="cofactor">
    <cofactor evidence="3">
        <name>Zn(2+)</name>
        <dbReference type="ChEBI" id="CHEBI:29105"/>
    </cofactor>
    <text evidence="3">Binds 1 divalent metal cation per subunit.</text>
</comment>
<dbReference type="EMBL" id="CP022111">
    <property type="protein sequence ID" value="ASG22696.1"/>
    <property type="molecule type" value="Genomic_DNA"/>
</dbReference>
<evidence type="ECO:0000313" key="5">
    <source>
        <dbReference type="EMBL" id="ASG22696.1"/>
    </source>
</evidence>
<keyword evidence="3" id="KW-0862">Zinc</keyword>
<feature type="domain" description="SMP-30/Gluconolactonase/LRE-like region" evidence="4">
    <location>
        <begin position="15"/>
        <end position="253"/>
    </location>
</feature>
<organism evidence="5 6">
    <name type="scientific">Nitrospirillum viridazoti CBAmc</name>
    <dbReference type="NCBI Taxonomy" id="1441467"/>
    <lineage>
        <taxon>Bacteria</taxon>
        <taxon>Pseudomonadati</taxon>
        <taxon>Pseudomonadota</taxon>
        <taxon>Alphaproteobacteria</taxon>
        <taxon>Rhodospirillales</taxon>
        <taxon>Azospirillaceae</taxon>
        <taxon>Nitrospirillum</taxon>
        <taxon>Nitrospirillum viridazoti</taxon>
    </lineage>
</organism>
<reference evidence="5 6" key="1">
    <citation type="submission" date="2017-06" db="EMBL/GenBank/DDBJ databases">
        <title>Complete genome sequence of Nitrospirillum amazonense strain CBAmC, an endophytic nitrogen-fixing and plant growth-promoting bacterium, isolated from sugarcane.</title>
        <authorList>
            <person name="Schwab S."/>
            <person name="dos Santos Teixeira K.R."/>
            <person name="Simoes Araujo J.L."/>
            <person name="Soares Vidal M."/>
            <person name="Borges de Freitas H.R."/>
            <person name="Rivello Crivelaro A.L."/>
            <person name="Bueno de Camargo Nunes A."/>
            <person name="dos Santos C.M."/>
            <person name="Palmeira da Silva Rosa D."/>
            <person name="da Silva Padilha D."/>
            <person name="da Silva E."/>
            <person name="Araujo Terra L."/>
            <person name="Soares Mendes V."/>
            <person name="Farinelli L."/>
            <person name="Magalhaes Cruz L."/>
            <person name="Baldani J.I."/>
        </authorList>
    </citation>
    <scope>NUCLEOTIDE SEQUENCE [LARGE SCALE GENOMIC DNA]</scope>
    <source>
        <strain evidence="5 6">CBAmC</strain>
    </source>
</reference>
<feature type="binding site" evidence="3">
    <location>
        <position position="102"/>
    </location>
    <ligand>
        <name>substrate</name>
    </ligand>
</feature>
<dbReference type="SUPFAM" id="SSF63829">
    <property type="entry name" value="Calcium-dependent phosphotriesterase"/>
    <property type="match status" value="1"/>
</dbReference>
<dbReference type="GO" id="GO:0005509">
    <property type="term" value="F:calcium ion binding"/>
    <property type="evidence" value="ECO:0007669"/>
    <property type="project" value="TreeGrafter"/>
</dbReference>
<dbReference type="GO" id="GO:0019853">
    <property type="term" value="P:L-ascorbic acid biosynthetic process"/>
    <property type="evidence" value="ECO:0007669"/>
    <property type="project" value="TreeGrafter"/>
</dbReference>
<name>A0A248JW02_9PROT</name>
<comment type="similarity">
    <text evidence="1">Belongs to the SMP-30/CGR1 family.</text>
</comment>
<dbReference type="KEGG" id="nao:Y958_17430"/>